<reference evidence="1" key="2">
    <citation type="submission" date="2020-09" db="EMBL/GenBank/DDBJ databases">
        <authorList>
            <person name="Sun Q."/>
            <person name="Zhou Y."/>
        </authorList>
    </citation>
    <scope>NUCLEOTIDE SEQUENCE</scope>
    <source>
        <strain evidence="1">CGMCC 1.15360</strain>
    </source>
</reference>
<name>A0A916Z5L5_9SPHN</name>
<dbReference type="EMBL" id="BMIP01000006">
    <property type="protein sequence ID" value="GGD75009.1"/>
    <property type="molecule type" value="Genomic_DNA"/>
</dbReference>
<reference evidence="1" key="1">
    <citation type="journal article" date="2014" name="Int. J. Syst. Evol. Microbiol.">
        <title>Complete genome sequence of Corynebacterium casei LMG S-19264T (=DSM 44701T), isolated from a smear-ripened cheese.</title>
        <authorList>
            <consortium name="US DOE Joint Genome Institute (JGI-PGF)"/>
            <person name="Walter F."/>
            <person name="Albersmeier A."/>
            <person name="Kalinowski J."/>
            <person name="Ruckert C."/>
        </authorList>
    </citation>
    <scope>NUCLEOTIDE SEQUENCE</scope>
    <source>
        <strain evidence="1">CGMCC 1.15360</strain>
    </source>
</reference>
<gene>
    <name evidence="1" type="ORF">GCM10010990_25800</name>
</gene>
<evidence type="ECO:0000313" key="2">
    <source>
        <dbReference type="Proteomes" id="UP000612349"/>
    </source>
</evidence>
<dbReference type="AlphaFoldDB" id="A0A916Z5L5"/>
<accession>A0A916Z5L5</accession>
<dbReference type="Proteomes" id="UP000612349">
    <property type="component" value="Unassembled WGS sequence"/>
</dbReference>
<evidence type="ECO:0000313" key="1">
    <source>
        <dbReference type="EMBL" id="GGD75009.1"/>
    </source>
</evidence>
<organism evidence="1 2">
    <name type="scientific">Croceicoccus mobilis</name>
    <dbReference type="NCBI Taxonomy" id="1703339"/>
    <lineage>
        <taxon>Bacteria</taxon>
        <taxon>Pseudomonadati</taxon>
        <taxon>Pseudomonadota</taxon>
        <taxon>Alphaproteobacteria</taxon>
        <taxon>Sphingomonadales</taxon>
        <taxon>Erythrobacteraceae</taxon>
        <taxon>Croceicoccus</taxon>
    </lineage>
</organism>
<proteinExistence type="predicted"/>
<keyword evidence="2" id="KW-1185">Reference proteome</keyword>
<comment type="caution">
    <text evidence="1">The sequence shown here is derived from an EMBL/GenBank/DDBJ whole genome shotgun (WGS) entry which is preliminary data.</text>
</comment>
<sequence>MGTGKVIERIFGEIEVAYLGIGICSGQILHNGGGQNATGRVFAENAGVDVKYTQFSLPQ</sequence>
<protein>
    <submittedName>
        <fullName evidence="1">Uncharacterized protein</fullName>
    </submittedName>
</protein>